<name>A0A1F6VCD3_9PROT</name>
<comment type="caution">
    <text evidence="2">The sequence shown here is derived from an EMBL/GenBank/DDBJ whole genome shotgun (WGS) entry which is preliminary data.</text>
</comment>
<dbReference type="AlphaFoldDB" id="A0A1F6VCD3"/>
<organism evidence="2 3">
    <name type="scientific">Candidatus Muproteobacteria bacterium RBG_16_60_9</name>
    <dbReference type="NCBI Taxonomy" id="1817755"/>
    <lineage>
        <taxon>Bacteria</taxon>
        <taxon>Pseudomonadati</taxon>
        <taxon>Pseudomonadota</taxon>
        <taxon>Candidatus Muproteobacteria</taxon>
    </lineage>
</organism>
<sequence>MRTIMLLNAKGGCGKSTLATNLAAYYATQEKSVVLADFDPQGSALGWLAARSKERPPIKGVAAWTETVRIPRSTEFMILDVPAGTRGPQLTALVRRAQTIVIPVLPSPTDIRAAARFIHDLLLLGKIERKQSKVAVVANRVRENTFVQDRMEQAIGMLNANYATVNTQIYRNLERFLSRLKIPFVATLRDSANYQLADEQGIGIFEFGSRASADVEQWQPLLTWLDSRRSIPIAK</sequence>
<gene>
    <name evidence="2" type="ORF">A2W18_11400</name>
</gene>
<dbReference type="InterPro" id="IPR050678">
    <property type="entry name" value="DNA_Partitioning_ATPase"/>
</dbReference>
<protein>
    <recommendedName>
        <fullName evidence="1">CobQ/CobB/MinD/ParA nucleotide binding domain-containing protein</fullName>
    </recommendedName>
</protein>
<dbReference type="PANTHER" id="PTHR13696">
    <property type="entry name" value="P-LOOP CONTAINING NUCLEOSIDE TRIPHOSPHATE HYDROLASE"/>
    <property type="match status" value="1"/>
</dbReference>
<dbReference type="Gene3D" id="3.40.50.300">
    <property type="entry name" value="P-loop containing nucleotide triphosphate hydrolases"/>
    <property type="match status" value="1"/>
</dbReference>
<proteinExistence type="predicted"/>
<dbReference type="EMBL" id="MFSP01000064">
    <property type="protein sequence ID" value="OGI67300.1"/>
    <property type="molecule type" value="Genomic_DNA"/>
</dbReference>
<dbReference type="SUPFAM" id="SSF52540">
    <property type="entry name" value="P-loop containing nucleoside triphosphate hydrolases"/>
    <property type="match status" value="1"/>
</dbReference>
<evidence type="ECO:0000313" key="3">
    <source>
        <dbReference type="Proteomes" id="UP000179076"/>
    </source>
</evidence>
<dbReference type="CDD" id="cd02042">
    <property type="entry name" value="ParAB_family"/>
    <property type="match status" value="1"/>
</dbReference>
<dbReference type="Pfam" id="PF01656">
    <property type="entry name" value="CbiA"/>
    <property type="match status" value="1"/>
</dbReference>
<accession>A0A1F6VCD3</accession>
<feature type="domain" description="CobQ/CobB/MinD/ParA nucleotide binding" evidence="1">
    <location>
        <begin position="4"/>
        <end position="155"/>
    </location>
</feature>
<reference evidence="2 3" key="1">
    <citation type="journal article" date="2016" name="Nat. Commun.">
        <title>Thousands of microbial genomes shed light on interconnected biogeochemical processes in an aquifer system.</title>
        <authorList>
            <person name="Anantharaman K."/>
            <person name="Brown C.T."/>
            <person name="Hug L.A."/>
            <person name="Sharon I."/>
            <person name="Castelle C.J."/>
            <person name="Probst A.J."/>
            <person name="Thomas B.C."/>
            <person name="Singh A."/>
            <person name="Wilkins M.J."/>
            <person name="Karaoz U."/>
            <person name="Brodie E.L."/>
            <person name="Williams K.H."/>
            <person name="Hubbard S.S."/>
            <person name="Banfield J.F."/>
        </authorList>
    </citation>
    <scope>NUCLEOTIDE SEQUENCE [LARGE SCALE GENOMIC DNA]</scope>
</reference>
<dbReference type="InterPro" id="IPR027417">
    <property type="entry name" value="P-loop_NTPase"/>
</dbReference>
<dbReference type="PANTHER" id="PTHR13696:SF96">
    <property type="entry name" value="COBQ_COBB_MIND_PARA NUCLEOTIDE BINDING DOMAIN-CONTAINING PROTEIN"/>
    <property type="match status" value="1"/>
</dbReference>
<dbReference type="Proteomes" id="UP000179076">
    <property type="component" value="Unassembled WGS sequence"/>
</dbReference>
<evidence type="ECO:0000259" key="1">
    <source>
        <dbReference type="Pfam" id="PF01656"/>
    </source>
</evidence>
<dbReference type="InterPro" id="IPR002586">
    <property type="entry name" value="CobQ/CobB/MinD/ParA_Nub-bd_dom"/>
</dbReference>
<evidence type="ECO:0000313" key="2">
    <source>
        <dbReference type="EMBL" id="OGI67300.1"/>
    </source>
</evidence>